<keyword evidence="3" id="KW-1185">Reference proteome</keyword>
<protein>
    <submittedName>
        <fullName evidence="2">Sugar phosphate isomerase/epimerase</fullName>
    </submittedName>
</protein>
<dbReference type="Pfam" id="PF01261">
    <property type="entry name" value="AP_endonuc_2"/>
    <property type="match status" value="1"/>
</dbReference>
<organism evidence="2 3">
    <name type="scientific">Mesorhizobium album</name>
    <dbReference type="NCBI Taxonomy" id="3072314"/>
    <lineage>
        <taxon>Bacteria</taxon>
        <taxon>Pseudomonadati</taxon>
        <taxon>Pseudomonadota</taxon>
        <taxon>Alphaproteobacteria</taxon>
        <taxon>Hyphomicrobiales</taxon>
        <taxon>Phyllobacteriaceae</taxon>
        <taxon>Mesorhizobium</taxon>
    </lineage>
</organism>
<feature type="domain" description="Xylose isomerase-like TIM barrel" evidence="1">
    <location>
        <begin position="19"/>
        <end position="306"/>
    </location>
</feature>
<sequence>MKIGMITDSLGNLSFDEMLRASAELGLETLEFACGNWSSAPHIDLQAMLDSAATRAEFAAKVRDHGLTIAALNCSGNPLHPGPQGEKHRQVTEDTIRLASLMGIDRVVMMSGLPGGPGDANPNWIVTDWPPECADILRYQWDDCIIPYWRGLVEFANNLGIGKLCLELHGHQAVYNVQTLLRLRDAVGETVGANYDPSHPLWMGADPVAAVRKLGSAIYYVHAKDTRIEPIPAAIDGVLDARPPNHYADRAWNYITLGYGHGETWWRQFCVALKQVGYDDVLSIEHEDMMLSPMEGMRKSVALLRNVAINLA</sequence>
<comment type="caution">
    <text evidence="2">The sequence shown here is derived from an EMBL/GenBank/DDBJ whole genome shotgun (WGS) entry which is preliminary data.</text>
</comment>
<dbReference type="SUPFAM" id="SSF51658">
    <property type="entry name" value="Xylose isomerase-like"/>
    <property type="match status" value="1"/>
</dbReference>
<evidence type="ECO:0000313" key="2">
    <source>
        <dbReference type="EMBL" id="MDX8480526.1"/>
    </source>
</evidence>
<accession>A0ABU4Y0Q3</accession>
<keyword evidence="2" id="KW-0413">Isomerase</keyword>
<dbReference type="EMBL" id="JAVIIW010000022">
    <property type="protein sequence ID" value="MDX8480526.1"/>
    <property type="molecule type" value="Genomic_DNA"/>
</dbReference>
<name>A0ABU4Y0Q3_9HYPH</name>
<evidence type="ECO:0000313" key="3">
    <source>
        <dbReference type="Proteomes" id="UP001287059"/>
    </source>
</evidence>
<dbReference type="RefSeq" id="WP_320288849.1">
    <property type="nucleotide sequence ID" value="NZ_JAVIIW010000022.1"/>
</dbReference>
<dbReference type="InterPro" id="IPR036237">
    <property type="entry name" value="Xyl_isomerase-like_sf"/>
</dbReference>
<dbReference type="Proteomes" id="UP001287059">
    <property type="component" value="Unassembled WGS sequence"/>
</dbReference>
<dbReference type="PANTHER" id="PTHR12110">
    <property type="entry name" value="HYDROXYPYRUVATE ISOMERASE"/>
    <property type="match status" value="1"/>
</dbReference>
<gene>
    <name evidence="2" type="ORF">RFN28_18965</name>
</gene>
<dbReference type="GO" id="GO:0016853">
    <property type="term" value="F:isomerase activity"/>
    <property type="evidence" value="ECO:0007669"/>
    <property type="project" value="UniProtKB-KW"/>
</dbReference>
<dbReference type="PANTHER" id="PTHR12110:SF21">
    <property type="entry name" value="XYLOSE ISOMERASE-LIKE TIM BARREL DOMAIN-CONTAINING PROTEIN"/>
    <property type="match status" value="1"/>
</dbReference>
<evidence type="ECO:0000259" key="1">
    <source>
        <dbReference type="Pfam" id="PF01261"/>
    </source>
</evidence>
<dbReference type="InterPro" id="IPR013022">
    <property type="entry name" value="Xyl_isomerase-like_TIM-brl"/>
</dbReference>
<proteinExistence type="predicted"/>
<dbReference type="Gene3D" id="3.20.20.150">
    <property type="entry name" value="Divalent-metal-dependent TIM barrel enzymes"/>
    <property type="match status" value="1"/>
</dbReference>
<dbReference type="InterPro" id="IPR050312">
    <property type="entry name" value="IolE/XylAMocC-like"/>
</dbReference>
<reference evidence="2 3" key="1">
    <citation type="submission" date="2023-08" db="EMBL/GenBank/DDBJ databases">
        <title>Implementing the SeqCode for naming new Mesorhizobium species isolated from Vachellia karroo root nodules.</title>
        <authorList>
            <person name="Van Lill M."/>
        </authorList>
    </citation>
    <scope>NUCLEOTIDE SEQUENCE [LARGE SCALE GENOMIC DNA]</scope>
    <source>
        <strain evidence="2 3">VK24D</strain>
    </source>
</reference>